<dbReference type="GeneID" id="17262979"/>
<keyword evidence="2" id="KW-0732">Signal</keyword>
<name>A0A0D3IZY4_EMIH1</name>
<dbReference type="Proteomes" id="UP000013827">
    <property type="component" value="Unassembled WGS sequence"/>
</dbReference>
<dbReference type="Gene3D" id="3.40.50.11980">
    <property type="match status" value="1"/>
</dbReference>
<evidence type="ECO:0000256" key="2">
    <source>
        <dbReference type="SAM" id="SignalP"/>
    </source>
</evidence>
<dbReference type="GO" id="GO:0004526">
    <property type="term" value="F:ribonuclease P activity"/>
    <property type="evidence" value="ECO:0007669"/>
    <property type="project" value="TreeGrafter"/>
</dbReference>
<evidence type="ECO:0000313" key="3">
    <source>
        <dbReference type="EnsemblProtists" id="EOD16819"/>
    </source>
</evidence>
<dbReference type="AlphaFoldDB" id="A0A0D3IZY4"/>
<protein>
    <submittedName>
        <fullName evidence="3">Uncharacterized protein</fullName>
    </submittedName>
</protein>
<dbReference type="Gene3D" id="1.25.40.10">
    <property type="entry name" value="Tetratricopeptide repeat domain"/>
    <property type="match status" value="1"/>
</dbReference>
<dbReference type="InterPro" id="IPR011990">
    <property type="entry name" value="TPR-like_helical_dom_sf"/>
</dbReference>
<feature type="signal peptide" evidence="2">
    <location>
        <begin position="1"/>
        <end position="20"/>
    </location>
</feature>
<keyword evidence="4" id="KW-1185">Reference proteome</keyword>
<reference evidence="4" key="1">
    <citation type="journal article" date="2013" name="Nature">
        <title>Pan genome of the phytoplankton Emiliania underpins its global distribution.</title>
        <authorList>
            <person name="Read B.A."/>
            <person name="Kegel J."/>
            <person name="Klute M.J."/>
            <person name="Kuo A."/>
            <person name="Lefebvre S.C."/>
            <person name="Maumus F."/>
            <person name="Mayer C."/>
            <person name="Miller J."/>
            <person name="Monier A."/>
            <person name="Salamov A."/>
            <person name="Young J."/>
            <person name="Aguilar M."/>
            <person name="Claverie J.M."/>
            <person name="Frickenhaus S."/>
            <person name="Gonzalez K."/>
            <person name="Herman E.K."/>
            <person name="Lin Y.C."/>
            <person name="Napier J."/>
            <person name="Ogata H."/>
            <person name="Sarno A.F."/>
            <person name="Shmutz J."/>
            <person name="Schroeder D."/>
            <person name="de Vargas C."/>
            <person name="Verret F."/>
            <person name="von Dassow P."/>
            <person name="Valentin K."/>
            <person name="Van de Peer Y."/>
            <person name="Wheeler G."/>
            <person name="Dacks J.B."/>
            <person name="Delwiche C.F."/>
            <person name="Dyhrman S.T."/>
            <person name="Glockner G."/>
            <person name="John U."/>
            <person name="Richards T."/>
            <person name="Worden A.Z."/>
            <person name="Zhang X."/>
            <person name="Grigoriev I.V."/>
            <person name="Allen A.E."/>
            <person name="Bidle K."/>
            <person name="Borodovsky M."/>
            <person name="Bowler C."/>
            <person name="Brownlee C."/>
            <person name="Cock J.M."/>
            <person name="Elias M."/>
            <person name="Gladyshev V.N."/>
            <person name="Groth M."/>
            <person name="Guda C."/>
            <person name="Hadaegh A."/>
            <person name="Iglesias-Rodriguez M.D."/>
            <person name="Jenkins J."/>
            <person name="Jones B.M."/>
            <person name="Lawson T."/>
            <person name="Leese F."/>
            <person name="Lindquist E."/>
            <person name="Lobanov A."/>
            <person name="Lomsadze A."/>
            <person name="Malik S.B."/>
            <person name="Marsh M.E."/>
            <person name="Mackinder L."/>
            <person name="Mock T."/>
            <person name="Mueller-Roeber B."/>
            <person name="Pagarete A."/>
            <person name="Parker M."/>
            <person name="Probert I."/>
            <person name="Quesneville H."/>
            <person name="Raines C."/>
            <person name="Rensing S.A."/>
            <person name="Riano-Pachon D.M."/>
            <person name="Richier S."/>
            <person name="Rokitta S."/>
            <person name="Shiraiwa Y."/>
            <person name="Soanes D.M."/>
            <person name="van der Giezen M."/>
            <person name="Wahlund T.M."/>
            <person name="Williams B."/>
            <person name="Wilson W."/>
            <person name="Wolfe G."/>
            <person name="Wurch L.L."/>
        </authorList>
    </citation>
    <scope>NUCLEOTIDE SEQUENCE</scope>
</reference>
<feature type="repeat" description="PPR" evidence="1">
    <location>
        <begin position="108"/>
        <end position="142"/>
    </location>
</feature>
<evidence type="ECO:0000313" key="4">
    <source>
        <dbReference type="Proteomes" id="UP000013827"/>
    </source>
</evidence>
<dbReference type="PANTHER" id="PTHR13547:SF1">
    <property type="entry name" value="MITOCHONDRIAL RIBONUCLEASE P CATALYTIC SUBUNIT"/>
    <property type="match status" value="1"/>
</dbReference>
<reference evidence="3" key="2">
    <citation type="submission" date="2024-10" db="UniProtKB">
        <authorList>
            <consortium name="EnsemblProtists"/>
        </authorList>
    </citation>
    <scope>IDENTIFICATION</scope>
</reference>
<dbReference type="PROSITE" id="PS51375">
    <property type="entry name" value="PPR"/>
    <property type="match status" value="1"/>
</dbReference>
<dbReference type="PaxDb" id="2903-EOD16819"/>
<sequence>MARLFPLFCCLAAFAAPAAALRLGAPLMRTCDASRRKAAGRHLRQLAELQALPAAEACEAAQATLANMRAEGLPLNVDAVSRAISLCGCELPVAESLFESLVAAGNDSEGAYSCLLRAQLGSGDLDRALVTFRRMLQRGIAPRGRNASPVLHALCAAGRQVDAMRFSGRLVRHGLLRRQLDRLLREHSTPGAETAAAIEAAVVAVGGSAAATRVAVGHDGRCPCCGGGLQLLTLPEEQREQRLGSRGSDRLRRFSRWLEGQPAFDFVVDGPNVGYANQNFEGGRFSFAQAPAAQPVVV</sequence>
<dbReference type="EnsemblProtists" id="EOD16819">
    <property type="protein sequence ID" value="EOD16819"/>
    <property type="gene ID" value="EMIHUDRAFT_210390"/>
</dbReference>
<dbReference type="KEGG" id="ehx:EMIHUDRAFT_210390"/>
<dbReference type="NCBIfam" id="TIGR00756">
    <property type="entry name" value="PPR"/>
    <property type="match status" value="1"/>
</dbReference>
<dbReference type="PANTHER" id="PTHR13547">
    <property type="match status" value="1"/>
</dbReference>
<dbReference type="HOGENOM" id="CLU_935178_0_0_1"/>
<proteinExistence type="predicted"/>
<organism evidence="3 4">
    <name type="scientific">Emiliania huxleyi (strain CCMP1516)</name>
    <dbReference type="NCBI Taxonomy" id="280463"/>
    <lineage>
        <taxon>Eukaryota</taxon>
        <taxon>Haptista</taxon>
        <taxon>Haptophyta</taxon>
        <taxon>Prymnesiophyceae</taxon>
        <taxon>Isochrysidales</taxon>
        <taxon>Noelaerhabdaceae</taxon>
        <taxon>Emiliania</taxon>
    </lineage>
</organism>
<dbReference type="GO" id="GO:0001682">
    <property type="term" value="P:tRNA 5'-leader removal"/>
    <property type="evidence" value="ECO:0007669"/>
    <property type="project" value="TreeGrafter"/>
</dbReference>
<accession>A0A0D3IZY4</accession>
<feature type="chain" id="PRO_5044247007" evidence="2">
    <location>
        <begin position="21"/>
        <end position="298"/>
    </location>
</feature>
<dbReference type="STRING" id="2903.R1E7D5"/>
<dbReference type="RefSeq" id="XP_005769248.1">
    <property type="nucleotide sequence ID" value="XM_005769191.1"/>
</dbReference>
<evidence type="ECO:0000256" key="1">
    <source>
        <dbReference type="PROSITE-ProRule" id="PRU00708"/>
    </source>
</evidence>
<dbReference type="InterPro" id="IPR002885">
    <property type="entry name" value="PPR_rpt"/>
</dbReference>